<dbReference type="EMBL" id="CAIJEO010000005">
    <property type="protein sequence ID" value="CAD0093789.1"/>
    <property type="molecule type" value="Genomic_DNA"/>
</dbReference>
<organism evidence="2 3">
    <name type="scientific">Aureobasidium mustum</name>
    <dbReference type="NCBI Taxonomy" id="2773714"/>
    <lineage>
        <taxon>Eukaryota</taxon>
        <taxon>Fungi</taxon>
        <taxon>Dikarya</taxon>
        <taxon>Ascomycota</taxon>
        <taxon>Pezizomycotina</taxon>
        <taxon>Dothideomycetes</taxon>
        <taxon>Dothideomycetidae</taxon>
        <taxon>Dothideales</taxon>
        <taxon>Saccotheciaceae</taxon>
        <taxon>Aureobasidium</taxon>
    </lineage>
</organism>
<feature type="compositionally biased region" description="Basic residues" evidence="1">
    <location>
        <begin position="162"/>
        <end position="176"/>
    </location>
</feature>
<accession>A0A9N8PG84</accession>
<sequence>MSYILKVLHPRFWTDEVVRYGTIASLRLPKVLGVRYQYDDYKLWLDEQAPDPEFEAALPPDELQPDVAEGIVTQDEAIPLDLHSEAYKQQMRDLATSTRPWELVKDLNMRYFPLTWDLIDRFHTNYFNVSGNVVEPLNANPRFNSRVRRQELRAFIRETKMKKARKRKQKMEKKKKQLNDLLKNKGSKVGNV</sequence>
<name>A0A9N8PG84_9PEZI</name>
<dbReference type="AlphaFoldDB" id="A0A9N8PG84"/>
<evidence type="ECO:0000313" key="2">
    <source>
        <dbReference type="EMBL" id="CAD0093789.1"/>
    </source>
</evidence>
<reference evidence="2" key="1">
    <citation type="submission" date="2020-06" db="EMBL/GenBank/DDBJ databases">
        <authorList>
            <person name="Onetto C."/>
        </authorList>
    </citation>
    <scope>NUCLEOTIDE SEQUENCE</scope>
</reference>
<dbReference type="OrthoDB" id="10254945at2759"/>
<evidence type="ECO:0000256" key="1">
    <source>
        <dbReference type="SAM" id="MobiDB-lite"/>
    </source>
</evidence>
<feature type="region of interest" description="Disordered" evidence="1">
    <location>
        <begin position="161"/>
        <end position="192"/>
    </location>
</feature>
<dbReference type="Proteomes" id="UP000714618">
    <property type="component" value="Unassembled WGS sequence"/>
</dbReference>
<comment type="caution">
    <text evidence="2">The sequence shown here is derived from an EMBL/GenBank/DDBJ whole genome shotgun (WGS) entry which is preliminary data.</text>
</comment>
<proteinExistence type="predicted"/>
<gene>
    <name evidence="2" type="ORF">AWRI4233_LOCUS4381</name>
</gene>
<keyword evidence="3" id="KW-1185">Reference proteome</keyword>
<evidence type="ECO:0000313" key="3">
    <source>
        <dbReference type="Proteomes" id="UP000714618"/>
    </source>
</evidence>
<protein>
    <submittedName>
        <fullName evidence="2">Uncharacterized protein</fullName>
    </submittedName>
</protein>